<evidence type="ECO:0000256" key="6">
    <source>
        <dbReference type="SAM" id="MobiDB-lite"/>
    </source>
</evidence>
<dbReference type="FunFam" id="1.10.10.2420:FF:000001">
    <property type="entry name" value="Glutamine--tRNA ligase cytoplasmic"/>
    <property type="match status" value="1"/>
</dbReference>
<evidence type="ECO:0000259" key="7">
    <source>
        <dbReference type="Pfam" id="PF04558"/>
    </source>
</evidence>
<dbReference type="Gene3D" id="1.10.10.2420">
    <property type="match status" value="1"/>
</dbReference>
<dbReference type="InterPro" id="IPR007639">
    <property type="entry name" value="Gln-tRNA-synth_Ib_RNA-bd_N"/>
</dbReference>
<dbReference type="GO" id="GO:0005524">
    <property type="term" value="F:ATP binding"/>
    <property type="evidence" value="ECO:0007669"/>
    <property type="project" value="UniProtKB-KW"/>
</dbReference>
<protein>
    <recommendedName>
        <fullName evidence="7">Glutaminyl-tRNA synthetase class Ib non-specific RNA-binding domain-containing protein</fullName>
    </recommendedName>
</protein>
<evidence type="ECO:0000256" key="3">
    <source>
        <dbReference type="ARBA" id="ARBA00022840"/>
    </source>
</evidence>
<evidence type="ECO:0000256" key="2">
    <source>
        <dbReference type="ARBA" id="ARBA00022741"/>
    </source>
</evidence>
<feature type="domain" description="Glutaminyl-tRNA synthetase class Ib non-specific RNA-binding" evidence="7">
    <location>
        <begin position="14"/>
        <end position="169"/>
    </location>
</feature>
<name>A0ABC8RWF5_9AQUA</name>
<dbReference type="Pfam" id="PF04558">
    <property type="entry name" value="tRNA_synt_1c_R1"/>
    <property type="match status" value="1"/>
</dbReference>
<dbReference type="FunFam" id="1.10.8.1290:FF:000002">
    <property type="entry name" value="Glutamine--tRNA ligase cytoplasmic"/>
    <property type="match status" value="1"/>
</dbReference>
<accession>A0ABC8RWF5</accession>
<evidence type="ECO:0000256" key="1">
    <source>
        <dbReference type="ARBA" id="ARBA00022598"/>
    </source>
</evidence>
<keyword evidence="5" id="KW-0030">Aminoacyl-tRNA synthetase</keyword>
<evidence type="ECO:0000256" key="5">
    <source>
        <dbReference type="ARBA" id="ARBA00023146"/>
    </source>
</evidence>
<dbReference type="Proteomes" id="UP001642360">
    <property type="component" value="Unassembled WGS sequence"/>
</dbReference>
<feature type="compositionally biased region" description="Basic and acidic residues" evidence="6">
    <location>
        <begin position="203"/>
        <end position="212"/>
    </location>
</feature>
<keyword evidence="9" id="KW-1185">Reference proteome</keyword>
<evidence type="ECO:0000313" key="8">
    <source>
        <dbReference type="EMBL" id="CAK9149313.1"/>
    </source>
</evidence>
<dbReference type="EMBL" id="CAUOFW020001859">
    <property type="protein sequence ID" value="CAK9149313.1"/>
    <property type="molecule type" value="Genomic_DNA"/>
</dbReference>
<dbReference type="InterPro" id="IPR042559">
    <property type="entry name" value="Gln-tRNA-synth_Ib_RNA-bd_N_2"/>
</dbReference>
<dbReference type="Gene3D" id="1.10.8.1290">
    <property type="entry name" value="Glutaminyl-tRNA synthetase, non-specific RNA binding region part 1, domain 1"/>
    <property type="match status" value="1"/>
</dbReference>
<reference evidence="8 9" key="1">
    <citation type="submission" date="2024-02" db="EMBL/GenBank/DDBJ databases">
        <authorList>
            <person name="Vignale AGUSTIN F."/>
            <person name="Sosa J E."/>
            <person name="Modenutti C."/>
        </authorList>
    </citation>
    <scope>NUCLEOTIDE SEQUENCE [LARGE SCALE GENOMIC DNA]</scope>
</reference>
<evidence type="ECO:0000256" key="4">
    <source>
        <dbReference type="ARBA" id="ARBA00022917"/>
    </source>
</evidence>
<dbReference type="AlphaFoldDB" id="A0ABC8RWF5"/>
<keyword evidence="1" id="KW-0436">Ligase</keyword>
<comment type="caution">
    <text evidence="8">The sequence shown here is derived from an EMBL/GenBank/DDBJ whole genome shotgun (WGS) entry which is preliminary data.</text>
</comment>
<feature type="region of interest" description="Disordered" evidence="6">
    <location>
        <begin position="192"/>
        <end position="240"/>
    </location>
</feature>
<organism evidence="8 9">
    <name type="scientific">Ilex paraguariensis</name>
    <name type="common">yerba mate</name>
    <dbReference type="NCBI Taxonomy" id="185542"/>
    <lineage>
        <taxon>Eukaryota</taxon>
        <taxon>Viridiplantae</taxon>
        <taxon>Streptophyta</taxon>
        <taxon>Embryophyta</taxon>
        <taxon>Tracheophyta</taxon>
        <taxon>Spermatophyta</taxon>
        <taxon>Magnoliopsida</taxon>
        <taxon>eudicotyledons</taxon>
        <taxon>Gunneridae</taxon>
        <taxon>Pentapetalae</taxon>
        <taxon>asterids</taxon>
        <taxon>campanulids</taxon>
        <taxon>Aquifoliales</taxon>
        <taxon>Aquifoliaceae</taxon>
        <taxon>Ilex</taxon>
    </lineage>
</organism>
<keyword evidence="3" id="KW-0067">ATP-binding</keyword>
<gene>
    <name evidence="8" type="ORF">ILEXP_LOCUS17353</name>
</gene>
<sequence length="240" mass="26459">MGVKDESNTEQPPLDLFLKIGLDERTAKNTIANNKVTANLTTVIHEAAVTDGCDRTVGNLLYTVATKFPANALVHRPTLLKYIVLLKIKTPAQLEAAFSFLAASASESFNVSEFEKTCGVGVEVSVEDMEHTVNEIFGENNNAILEQRYLTNVGVLFGHVRRRQPWGDPKIVKELIDAKLCVLLGEKTAADKEKPIKKKKEKPVKVEEKATAEDTPPPKPSDEELNPFSVFASPEENCKI</sequence>
<dbReference type="GO" id="GO:0004812">
    <property type="term" value="F:aminoacyl-tRNA ligase activity"/>
    <property type="evidence" value="ECO:0007669"/>
    <property type="project" value="UniProtKB-KW"/>
</dbReference>
<dbReference type="InterPro" id="IPR042558">
    <property type="entry name" value="Gln-tRNA-synth_Ib_RNA-bd_N_1"/>
</dbReference>
<evidence type="ECO:0000313" key="9">
    <source>
        <dbReference type="Proteomes" id="UP001642360"/>
    </source>
</evidence>
<keyword evidence="4" id="KW-0648">Protein biosynthesis</keyword>
<keyword evidence="2" id="KW-0547">Nucleotide-binding</keyword>
<proteinExistence type="predicted"/>
<dbReference type="GO" id="GO:0006412">
    <property type="term" value="P:translation"/>
    <property type="evidence" value="ECO:0007669"/>
    <property type="project" value="UniProtKB-KW"/>
</dbReference>